<evidence type="ECO:0000256" key="10">
    <source>
        <dbReference type="ARBA" id="ARBA00049176"/>
    </source>
</evidence>
<keyword evidence="13" id="KW-0479">Metal-binding</keyword>
<evidence type="ECO:0000256" key="4">
    <source>
        <dbReference type="ARBA" id="ARBA00011503"/>
    </source>
</evidence>
<feature type="binding site" evidence="12">
    <location>
        <position position="146"/>
    </location>
    <ligand>
        <name>CoA</name>
        <dbReference type="ChEBI" id="CHEBI:57287"/>
    </ligand>
</feature>
<name>A0A3P3FS99_9HYPH</name>
<keyword evidence="6 16" id="KW-0808">Transferase</keyword>
<comment type="similarity">
    <text evidence="3">Belongs to the P-Pant transferase superfamily. EntD family.</text>
</comment>
<feature type="binding site" evidence="12">
    <location>
        <position position="160"/>
    </location>
    <ligand>
        <name>CoA</name>
        <dbReference type="ChEBI" id="CHEBI:57287"/>
    </ligand>
</feature>
<evidence type="ECO:0000256" key="6">
    <source>
        <dbReference type="ARBA" id="ARBA00022679"/>
    </source>
</evidence>
<dbReference type="SUPFAM" id="SSF56214">
    <property type="entry name" value="4'-phosphopantetheinyl transferase"/>
    <property type="match status" value="1"/>
</dbReference>
<feature type="binding site" evidence="12">
    <location>
        <position position="107"/>
    </location>
    <ligand>
        <name>CoA</name>
        <dbReference type="ChEBI" id="CHEBI:57287"/>
    </ligand>
</feature>
<dbReference type="EMBL" id="RQXT01000015">
    <property type="protein sequence ID" value="RRI01495.1"/>
    <property type="molecule type" value="Genomic_DNA"/>
</dbReference>
<evidence type="ECO:0000256" key="13">
    <source>
        <dbReference type="PIRSR" id="PIRSR603542-2"/>
    </source>
</evidence>
<dbReference type="PANTHER" id="PTHR38096">
    <property type="entry name" value="ENTEROBACTIN SYNTHASE COMPONENT D"/>
    <property type="match status" value="1"/>
</dbReference>
<keyword evidence="7" id="KW-0259">Enterobactin biosynthesis</keyword>
<evidence type="ECO:0000256" key="8">
    <source>
        <dbReference type="ARBA" id="ARBA00029894"/>
    </source>
</evidence>
<feature type="domain" description="4'-phosphopantetheinyl transferase N-terminal" evidence="15">
    <location>
        <begin position="36"/>
        <end position="96"/>
    </location>
</feature>
<evidence type="ECO:0000313" key="17">
    <source>
        <dbReference type="Proteomes" id="UP000273786"/>
    </source>
</evidence>
<comment type="catalytic activity">
    <reaction evidence="11">
        <text>apo-[peptidyl-carrier protein] + CoA = holo-[peptidyl-carrier protein] + adenosine 3',5'-bisphosphate + H(+)</text>
        <dbReference type="Rhea" id="RHEA:46228"/>
        <dbReference type="Rhea" id="RHEA-COMP:11479"/>
        <dbReference type="Rhea" id="RHEA-COMP:11480"/>
        <dbReference type="ChEBI" id="CHEBI:15378"/>
        <dbReference type="ChEBI" id="CHEBI:29999"/>
        <dbReference type="ChEBI" id="CHEBI:57287"/>
        <dbReference type="ChEBI" id="CHEBI:58343"/>
        <dbReference type="ChEBI" id="CHEBI:64479"/>
    </reaction>
</comment>
<reference evidence="16 17" key="1">
    <citation type="submission" date="2018-11" db="EMBL/GenBank/DDBJ databases">
        <title>the genome of Mesorhizobium tamadayense DSM 28320.</title>
        <authorList>
            <person name="Gao J."/>
        </authorList>
    </citation>
    <scope>NUCLEOTIDE SEQUENCE [LARGE SCALE GENOMIC DNA]</scope>
    <source>
        <strain evidence="16 17">DSM 28320</strain>
    </source>
</reference>
<accession>A0A3P3FS99</accession>
<evidence type="ECO:0000256" key="3">
    <source>
        <dbReference type="ARBA" id="ARBA00008342"/>
    </source>
</evidence>
<organism evidence="16 17">
    <name type="scientific">Mesorhizobium tamadayense</name>
    <dbReference type="NCBI Taxonomy" id="425306"/>
    <lineage>
        <taxon>Bacteria</taxon>
        <taxon>Pseudomonadati</taxon>
        <taxon>Pseudomonadota</taxon>
        <taxon>Alphaproteobacteria</taxon>
        <taxon>Hyphomicrobiales</taxon>
        <taxon>Phyllobacteriaceae</taxon>
        <taxon>Mesorhizobium</taxon>
    </lineage>
</organism>
<evidence type="ECO:0000256" key="2">
    <source>
        <dbReference type="ARBA" id="ARBA00004993"/>
    </source>
</evidence>
<feature type="binding site" evidence="13">
    <location>
        <position position="107"/>
    </location>
    <ligand>
        <name>Mg(2+)</name>
        <dbReference type="ChEBI" id="CHEBI:18420"/>
    </ligand>
</feature>
<comment type="function">
    <text evidence="1">Involved in the biosynthesis of the siderophore enterobactin (enterochelin), which is a macrocyclic trimeric lactone of N-(2,3-dihydroxybenzoyl)-serine. The serine trilactone serves as a scaffolding for the three catechol functionalities that provide hexadentate coordination for the tightly ligated iron(2+) atoms. Plays an essential role in the assembly of the enterobactin by catalyzing the transfer of the 4'-phosphopantetheine (Ppant) moiety from coenzyme A to the apo-domains of both EntB (ArCP domain) and EntF (PCP domain) to yield their holo-forms which make them competent for the activation of 2,3-dihydroxybenzoate (DHB) and L-serine, respectively.</text>
</comment>
<dbReference type="GO" id="GO:0008897">
    <property type="term" value="F:holo-[acyl-carrier-protein] synthase activity"/>
    <property type="evidence" value="ECO:0007669"/>
    <property type="project" value="InterPro"/>
</dbReference>
<keyword evidence="17" id="KW-1185">Reference proteome</keyword>
<dbReference type="InterPro" id="IPR037143">
    <property type="entry name" value="4-PPantetheinyl_Trfase_dom_sf"/>
</dbReference>
<dbReference type="Pfam" id="PF17837">
    <property type="entry name" value="4PPT_N"/>
    <property type="match status" value="1"/>
</dbReference>
<dbReference type="InterPro" id="IPR003542">
    <property type="entry name" value="Enbac_synth_compD-like"/>
</dbReference>
<dbReference type="GO" id="GO:0009366">
    <property type="term" value="C:enterobactin synthetase complex"/>
    <property type="evidence" value="ECO:0007669"/>
    <property type="project" value="InterPro"/>
</dbReference>
<dbReference type="InterPro" id="IPR008278">
    <property type="entry name" value="4-PPantetheinyl_Trfase_dom"/>
</dbReference>
<dbReference type="OrthoDB" id="8210607at2"/>
<comment type="catalytic activity">
    <reaction evidence="10">
        <text>apo-[aryl-carrier protein] + CoA = holo-[aryl-carrier protein] + adenosine 3',5'-bisphosphate + H(+)</text>
        <dbReference type="Rhea" id="RHEA:48404"/>
        <dbReference type="Rhea" id="RHEA-COMP:15903"/>
        <dbReference type="Rhea" id="RHEA-COMP:17557"/>
        <dbReference type="ChEBI" id="CHEBI:15378"/>
        <dbReference type="ChEBI" id="CHEBI:29999"/>
        <dbReference type="ChEBI" id="CHEBI:57287"/>
        <dbReference type="ChEBI" id="CHEBI:58343"/>
        <dbReference type="ChEBI" id="CHEBI:64479"/>
    </reaction>
</comment>
<dbReference type="Proteomes" id="UP000273786">
    <property type="component" value="Unassembled WGS sequence"/>
</dbReference>
<comment type="caution">
    <text evidence="16">The sequence shown here is derived from an EMBL/GenBank/DDBJ whole genome shotgun (WGS) entry which is preliminary data.</text>
</comment>
<evidence type="ECO:0000259" key="15">
    <source>
        <dbReference type="Pfam" id="PF17837"/>
    </source>
</evidence>
<comment type="cofactor">
    <cofactor evidence="13">
        <name>Mg(2+)</name>
        <dbReference type="ChEBI" id="CHEBI:18420"/>
    </cofactor>
</comment>
<dbReference type="GO" id="GO:0009239">
    <property type="term" value="P:enterobactin biosynthetic process"/>
    <property type="evidence" value="ECO:0007669"/>
    <property type="project" value="UniProtKB-UniPathway"/>
</dbReference>
<dbReference type="InterPro" id="IPR041354">
    <property type="entry name" value="4PPT_N"/>
</dbReference>
<evidence type="ECO:0000256" key="7">
    <source>
        <dbReference type="ARBA" id="ARBA00023191"/>
    </source>
</evidence>
<evidence type="ECO:0000256" key="11">
    <source>
        <dbReference type="ARBA" id="ARBA00049191"/>
    </source>
</evidence>
<evidence type="ECO:0000256" key="9">
    <source>
        <dbReference type="ARBA" id="ARBA00031996"/>
    </source>
</evidence>
<evidence type="ECO:0000259" key="14">
    <source>
        <dbReference type="Pfam" id="PF01648"/>
    </source>
</evidence>
<comment type="subunit">
    <text evidence="4">EntB, EntD, EntE, and EntF form a multienzyme complex called enterobactin synthase.</text>
</comment>
<dbReference type="PRINTS" id="PR01399">
    <property type="entry name" value="ENTSNTHTASED"/>
</dbReference>
<dbReference type="AlphaFoldDB" id="A0A3P3FS99"/>
<dbReference type="GO" id="GO:0005886">
    <property type="term" value="C:plasma membrane"/>
    <property type="evidence" value="ECO:0007669"/>
    <property type="project" value="TreeGrafter"/>
</dbReference>
<dbReference type="UniPathway" id="UPA00017"/>
<evidence type="ECO:0000256" key="1">
    <source>
        <dbReference type="ARBA" id="ARBA00003937"/>
    </source>
</evidence>
<keyword evidence="13" id="KW-0460">Magnesium</keyword>
<feature type="binding site" evidence="13">
    <location>
        <position position="108"/>
    </location>
    <ligand>
        <name>Mg(2+)</name>
        <dbReference type="ChEBI" id="CHEBI:18420"/>
    </ligand>
</feature>
<gene>
    <name evidence="16" type="ORF">EH240_14420</name>
</gene>
<protein>
    <recommendedName>
        <fullName evidence="5">Enterobactin synthase component D</fullName>
    </recommendedName>
    <alternativeName>
        <fullName evidence="8">4'-phosphopantetheinyl transferase EntD</fullName>
    </alternativeName>
    <alternativeName>
        <fullName evidence="9">Enterochelin synthase D</fullName>
    </alternativeName>
</protein>
<feature type="domain" description="4'-phosphopantetheinyl transferase" evidence="14">
    <location>
        <begin position="104"/>
        <end position="171"/>
    </location>
</feature>
<feature type="binding site" evidence="12">
    <location>
        <position position="49"/>
    </location>
    <ligand>
        <name>CoA</name>
        <dbReference type="ChEBI" id="CHEBI:57287"/>
    </ligand>
</feature>
<comment type="pathway">
    <text evidence="2">Siderophore biosynthesis; enterobactin biosynthesis.</text>
</comment>
<evidence type="ECO:0000313" key="16">
    <source>
        <dbReference type="EMBL" id="RRI01495.1"/>
    </source>
</evidence>
<dbReference type="GO" id="GO:0000287">
    <property type="term" value="F:magnesium ion binding"/>
    <property type="evidence" value="ECO:0007669"/>
    <property type="project" value="InterPro"/>
</dbReference>
<proteinExistence type="inferred from homology"/>
<dbReference type="RefSeq" id="WP_124999250.1">
    <property type="nucleotide sequence ID" value="NZ_RQXT01000015.1"/>
</dbReference>
<feature type="binding site" evidence="12">
    <location>
        <position position="150"/>
    </location>
    <ligand>
        <name>CoA</name>
        <dbReference type="ChEBI" id="CHEBI:57287"/>
    </ligand>
</feature>
<dbReference type="Pfam" id="PF01648">
    <property type="entry name" value="ACPS"/>
    <property type="match status" value="1"/>
</dbReference>
<feature type="binding site" evidence="13">
    <location>
        <position position="109"/>
    </location>
    <ligand>
        <name>Mg(2+)</name>
        <dbReference type="ChEBI" id="CHEBI:18420"/>
    </ligand>
</feature>
<dbReference type="PANTHER" id="PTHR38096:SF1">
    <property type="entry name" value="ENTEROBACTIN SYNTHASE COMPONENT D"/>
    <property type="match status" value="1"/>
</dbReference>
<sequence>MEIVTVDQQNILVGIRPIEKTDEFTLHASELTSMGRAVPKVRREGGAARVVARTLLGQLGFPPMPILKTRSGVPIWPPGVVGSLAHHDRVAAAAIAGTKRIAALGIDIEPNEPLPEGLIELIATPNEQRMYDLHLLKRRDLFVLKEAVYKAYFPRYNQFLEFQDVEIDISARLGHVLKANCTFSLELLVSKNVIGLAYSRPTSAKGDIYTEGGGELPYGRLINVH</sequence>
<evidence type="ECO:0000256" key="12">
    <source>
        <dbReference type="PIRSR" id="PIRSR603542-1"/>
    </source>
</evidence>
<evidence type="ECO:0000256" key="5">
    <source>
        <dbReference type="ARBA" id="ARBA00019087"/>
    </source>
</evidence>